<evidence type="ECO:0000313" key="7">
    <source>
        <dbReference type="Proteomes" id="UP001381693"/>
    </source>
</evidence>
<name>A0AAN8WXE1_HALRR</name>
<feature type="transmembrane region" description="Helical" evidence="5">
    <location>
        <begin position="12"/>
        <end position="30"/>
    </location>
</feature>
<evidence type="ECO:0000256" key="1">
    <source>
        <dbReference type="ARBA" id="ARBA00004141"/>
    </source>
</evidence>
<proteinExistence type="predicted"/>
<organism evidence="6 7">
    <name type="scientific">Halocaridina rubra</name>
    <name type="common">Hawaiian red shrimp</name>
    <dbReference type="NCBI Taxonomy" id="373956"/>
    <lineage>
        <taxon>Eukaryota</taxon>
        <taxon>Metazoa</taxon>
        <taxon>Ecdysozoa</taxon>
        <taxon>Arthropoda</taxon>
        <taxon>Crustacea</taxon>
        <taxon>Multicrustacea</taxon>
        <taxon>Malacostraca</taxon>
        <taxon>Eumalacostraca</taxon>
        <taxon>Eucarida</taxon>
        <taxon>Decapoda</taxon>
        <taxon>Pleocyemata</taxon>
        <taxon>Caridea</taxon>
        <taxon>Atyoidea</taxon>
        <taxon>Atyidae</taxon>
        <taxon>Halocaridina</taxon>
    </lineage>
</organism>
<comment type="subcellular location">
    <subcellularLocation>
        <location evidence="1">Membrane</location>
        <topology evidence="1">Multi-pass membrane protein</topology>
    </subcellularLocation>
</comment>
<keyword evidence="4 5" id="KW-0472">Membrane</keyword>
<reference evidence="6 7" key="1">
    <citation type="submission" date="2023-11" db="EMBL/GenBank/DDBJ databases">
        <title>Halocaridina rubra genome assembly.</title>
        <authorList>
            <person name="Smith C."/>
        </authorList>
    </citation>
    <scope>NUCLEOTIDE SEQUENCE [LARGE SCALE GENOMIC DNA]</scope>
    <source>
        <strain evidence="6">EP-1</strain>
        <tissue evidence="6">Whole</tissue>
    </source>
</reference>
<evidence type="ECO:0000256" key="4">
    <source>
        <dbReference type="ARBA" id="ARBA00023136"/>
    </source>
</evidence>
<accession>A0AAN8WXE1</accession>
<evidence type="ECO:0000256" key="3">
    <source>
        <dbReference type="ARBA" id="ARBA00022989"/>
    </source>
</evidence>
<feature type="transmembrane region" description="Helical" evidence="5">
    <location>
        <begin position="42"/>
        <end position="63"/>
    </location>
</feature>
<evidence type="ECO:0000256" key="2">
    <source>
        <dbReference type="ARBA" id="ARBA00022692"/>
    </source>
</evidence>
<evidence type="ECO:0000313" key="6">
    <source>
        <dbReference type="EMBL" id="KAK7070233.1"/>
    </source>
</evidence>
<dbReference type="EMBL" id="JAXCGZ010015464">
    <property type="protein sequence ID" value="KAK7070233.1"/>
    <property type="molecule type" value="Genomic_DNA"/>
</dbReference>
<feature type="non-terminal residue" evidence="6">
    <location>
        <position position="79"/>
    </location>
</feature>
<keyword evidence="2 5" id="KW-0812">Transmembrane</keyword>
<protein>
    <submittedName>
        <fullName evidence="6">Uncharacterized protein</fullName>
    </submittedName>
</protein>
<keyword evidence="3 5" id="KW-1133">Transmembrane helix</keyword>
<dbReference type="GO" id="GO:0016020">
    <property type="term" value="C:membrane"/>
    <property type="evidence" value="ECO:0007669"/>
    <property type="project" value="UniProtKB-SubCell"/>
</dbReference>
<evidence type="ECO:0000256" key="5">
    <source>
        <dbReference type="SAM" id="Phobius"/>
    </source>
</evidence>
<dbReference type="AlphaFoldDB" id="A0AAN8WXE1"/>
<dbReference type="InterPro" id="IPR005178">
    <property type="entry name" value="Ostalpha/TMEM184C"/>
</dbReference>
<gene>
    <name evidence="6" type="ORF">SK128_014003</name>
</gene>
<dbReference type="Proteomes" id="UP001381693">
    <property type="component" value="Unassembled WGS sequence"/>
</dbReference>
<sequence length="79" mass="9127">MCSHWRLWIKPLVFILYGGIILGIVPYLIYTLTLNGIDGKKIAWLIGGIFVLMAIPITLWEIVQHLINYTKPKLQKHII</sequence>
<dbReference type="Pfam" id="PF03619">
    <property type="entry name" value="Solute_trans_a"/>
    <property type="match status" value="1"/>
</dbReference>
<keyword evidence="7" id="KW-1185">Reference proteome</keyword>
<comment type="caution">
    <text evidence="6">The sequence shown here is derived from an EMBL/GenBank/DDBJ whole genome shotgun (WGS) entry which is preliminary data.</text>
</comment>